<evidence type="ECO:0000313" key="2">
    <source>
        <dbReference type="Proteomes" id="UP001056120"/>
    </source>
</evidence>
<sequence>MWMNRLGKPLRNFLTNRVSSMIAHNKAALEERPDNLLAKSSTVLGSFIFKFSNSDVKLSATLLTEEKTKNNSLPGSSRPGCSQSKCSQPSGRFSAQLGVESNQPIEVIEQFFNPLPWKFFGAFQPFRCVKTGCSSRDRIAEPEIGPLLWSGSLAEFLRGTDHSFGRVP</sequence>
<reference evidence="1 2" key="2">
    <citation type="journal article" date="2022" name="Mol. Ecol. Resour.">
        <title>The genomes of chicory, endive, great burdock and yacon provide insights into Asteraceae paleo-polyploidization history and plant inulin production.</title>
        <authorList>
            <person name="Fan W."/>
            <person name="Wang S."/>
            <person name="Wang H."/>
            <person name="Wang A."/>
            <person name="Jiang F."/>
            <person name="Liu H."/>
            <person name="Zhao H."/>
            <person name="Xu D."/>
            <person name="Zhang Y."/>
        </authorList>
    </citation>
    <scope>NUCLEOTIDE SEQUENCE [LARGE SCALE GENOMIC DNA]</scope>
    <source>
        <strain evidence="2">cv. Yunnan</strain>
        <tissue evidence="1">Leaves</tissue>
    </source>
</reference>
<comment type="caution">
    <text evidence="1">The sequence shown here is derived from an EMBL/GenBank/DDBJ whole genome shotgun (WGS) entry which is preliminary data.</text>
</comment>
<evidence type="ECO:0000313" key="1">
    <source>
        <dbReference type="EMBL" id="KAI3744951.1"/>
    </source>
</evidence>
<reference evidence="2" key="1">
    <citation type="journal article" date="2022" name="Mol. Ecol. Resour.">
        <title>The genomes of chicory, endive, great burdock and yacon provide insights into Asteraceae palaeo-polyploidization history and plant inulin production.</title>
        <authorList>
            <person name="Fan W."/>
            <person name="Wang S."/>
            <person name="Wang H."/>
            <person name="Wang A."/>
            <person name="Jiang F."/>
            <person name="Liu H."/>
            <person name="Zhao H."/>
            <person name="Xu D."/>
            <person name="Zhang Y."/>
        </authorList>
    </citation>
    <scope>NUCLEOTIDE SEQUENCE [LARGE SCALE GENOMIC DNA]</scope>
    <source>
        <strain evidence="2">cv. Yunnan</strain>
    </source>
</reference>
<dbReference type="EMBL" id="CM042036">
    <property type="protein sequence ID" value="KAI3744951.1"/>
    <property type="molecule type" value="Genomic_DNA"/>
</dbReference>
<organism evidence="1 2">
    <name type="scientific">Smallanthus sonchifolius</name>
    <dbReference type="NCBI Taxonomy" id="185202"/>
    <lineage>
        <taxon>Eukaryota</taxon>
        <taxon>Viridiplantae</taxon>
        <taxon>Streptophyta</taxon>
        <taxon>Embryophyta</taxon>
        <taxon>Tracheophyta</taxon>
        <taxon>Spermatophyta</taxon>
        <taxon>Magnoliopsida</taxon>
        <taxon>eudicotyledons</taxon>
        <taxon>Gunneridae</taxon>
        <taxon>Pentapetalae</taxon>
        <taxon>asterids</taxon>
        <taxon>campanulids</taxon>
        <taxon>Asterales</taxon>
        <taxon>Asteraceae</taxon>
        <taxon>Asteroideae</taxon>
        <taxon>Heliantheae alliance</taxon>
        <taxon>Millerieae</taxon>
        <taxon>Smallanthus</taxon>
    </lineage>
</organism>
<gene>
    <name evidence="1" type="ORF">L1987_58050</name>
</gene>
<dbReference type="Proteomes" id="UP001056120">
    <property type="component" value="Linkage Group LG19"/>
</dbReference>
<keyword evidence="2" id="KW-1185">Reference proteome</keyword>
<accession>A0ACB9DEQ5</accession>
<protein>
    <submittedName>
        <fullName evidence="1">Uncharacterized protein</fullName>
    </submittedName>
</protein>
<proteinExistence type="predicted"/>
<name>A0ACB9DEQ5_9ASTR</name>